<dbReference type="EMBL" id="JAEKJY010000002">
    <property type="protein sequence ID" value="MBN8235099.1"/>
    <property type="molecule type" value="Genomic_DNA"/>
</dbReference>
<reference evidence="1 2" key="1">
    <citation type="submission" date="2020-12" db="EMBL/GenBank/DDBJ databases">
        <title>Oil enriched cultivation method for isolating marine PHA-producing bacteria.</title>
        <authorList>
            <person name="Zheng W."/>
            <person name="Yu S."/>
            <person name="Huang Y."/>
        </authorList>
    </citation>
    <scope>NUCLEOTIDE SEQUENCE [LARGE SCALE GENOMIC DNA]</scope>
    <source>
        <strain evidence="1 2">SY-2-6</strain>
    </source>
</reference>
<name>A0ABS3DUR7_9BACI</name>
<comment type="caution">
    <text evidence="1">The sequence shown here is derived from an EMBL/GenBank/DDBJ whole genome shotgun (WGS) entry which is preliminary data.</text>
</comment>
<accession>A0ABS3DUR7</accession>
<protein>
    <submittedName>
        <fullName evidence="1">Uncharacterized protein</fullName>
    </submittedName>
</protein>
<sequence>MEETSRSLTPLASIWLDEAPTTFTHAFVERLAYEWMIEIVNPFPIPIMENKEYVLSISIEQIDGTFYEEIPIESYSIEMGEEFTVYRFHMYPPA</sequence>
<evidence type="ECO:0000313" key="2">
    <source>
        <dbReference type="Proteomes" id="UP000663970"/>
    </source>
</evidence>
<dbReference type="RefSeq" id="WP_027954824.1">
    <property type="nucleotide sequence ID" value="NZ_JAEKJY010000002.1"/>
</dbReference>
<evidence type="ECO:0000313" key="1">
    <source>
        <dbReference type="EMBL" id="MBN8235099.1"/>
    </source>
</evidence>
<dbReference type="Proteomes" id="UP000663970">
    <property type="component" value="Unassembled WGS sequence"/>
</dbReference>
<proteinExistence type="predicted"/>
<gene>
    <name evidence="1" type="ORF">JF544_07540</name>
</gene>
<keyword evidence="2" id="KW-1185">Reference proteome</keyword>
<organism evidence="1 2">
    <name type="scientific">Halobacillus kuroshimensis</name>
    <dbReference type="NCBI Taxonomy" id="302481"/>
    <lineage>
        <taxon>Bacteria</taxon>
        <taxon>Bacillati</taxon>
        <taxon>Bacillota</taxon>
        <taxon>Bacilli</taxon>
        <taxon>Bacillales</taxon>
        <taxon>Bacillaceae</taxon>
        <taxon>Halobacillus</taxon>
    </lineage>
</organism>